<dbReference type="Gene3D" id="3.90.1150.10">
    <property type="entry name" value="Aspartate Aminotransferase, domain 1"/>
    <property type="match status" value="1"/>
</dbReference>
<dbReference type="InterPro" id="IPR020578">
    <property type="entry name" value="Aminotrans_V_PyrdxlP_BS"/>
</dbReference>
<gene>
    <name evidence="9" type="ORF">OW157_05275</name>
</gene>
<dbReference type="GO" id="GO:0031071">
    <property type="term" value="F:cysteine desulfurase activity"/>
    <property type="evidence" value="ECO:0007669"/>
    <property type="project" value="UniProtKB-ARBA"/>
</dbReference>
<accession>A0A9X3JFJ1</accession>
<evidence type="ECO:0000256" key="7">
    <source>
        <dbReference type="RuleBase" id="RU004504"/>
    </source>
</evidence>
<proteinExistence type="inferred from homology"/>
<organism evidence="9 10">
    <name type="scientific">Aerococcus kribbianus</name>
    <dbReference type="NCBI Taxonomy" id="2999064"/>
    <lineage>
        <taxon>Bacteria</taxon>
        <taxon>Bacillati</taxon>
        <taxon>Bacillota</taxon>
        <taxon>Bacilli</taxon>
        <taxon>Lactobacillales</taxon>
        <taxon>Aerococcaceae</taxon>
        <taxon>Aerococcus</taxon>
    </lineage>
</organism>
<dbReference type="InterPro" id="IPR015422">
    <property type="entry name" value="PyrdxlP-dep_Trfase_small"/>
</dbReference>
<dbReference type="AlphaFoldDB" id="A0A9X3JFJ1"/>
<comment type="cofactor">
    <cofactor evidence="1 7">
        <name>pyridoxal 5'-phosphate</name>
        <dbReference type="ChEBI" id="CHEBI:597326"/>
    </cofactor>
</comment>
<dbReference type="InterPro" id="IPR015424">
    <property type="entry name" value="PyrdxlP-dep_Trfase"/>
</dbReference>
<evidence type="ECO:0000256" key="2">
    <source>
        <dbReference type="ARBA" id="ARBA00006490"/>
    </source>
</evidence>
<protein>
    <submittedName>
        <fullName evidence="9">Cysteine desulfurase family protein</fullName>
    </submittedName>
</protein>
<dbReference type="InterPro" id="IPR016454">
    <property type="entry name" value="Cysteine_dSase"/>
</dbReference>
<name>A0A9X3JFJ1_9LACT</name>
<dbReference type="PANTHER" id="PTHR11601">
    <property type="entry name" value="CYSTEINE DESULFURYLASE FAMILY MEMBER"/>
    <property type="match status" value="1"/>
</dbReference>
<dbReference type="PIRSF" id="PIRSF005572">
    <property type="entry name" value="NifS"/>
    <property type="match status" value="1"/>
</dbReference>
<evidence type="ECO:0000313" key="9">
    <source>
        <dbReference type="EMBL" id="MCZ0725981.1"/>
    </source>
</evidence>
<dbReference type="InterPro" id="IPR000192">
    <property type="entry name" value="Aminotrans_V_dom"/>
</dbReference>
<keyword evidence="10" id="KW-1185">Reference proteome</keyword>
<dbReference type="RefSeq" id="WP_268752312.1">
    <property type="nucleotide sequence ID" value="NZ_JAPRFQ010000002.1"/>
</dbReference>
<evidence type="ECO:0000256" key="1">
    <source>
        <dbReference type="ARBA" id="ARBA00001933"/>
    </source>
</evidence>
<dbReference type="PROSITE" id="PS00595">
    <property type="entry name" value="AA_TRANSFER_CLASS_5"/>
    <property type="match status" value="1"/>
</dbReference>
<evidence type="ECO:0000256" key="6">
    <source>
        <dbReference type="ARBA" id="ARBA00023014"/>
    </source>
</evidence>
<dbReference type="Gene3D" id="1.10.260.50">
    <property type="match status" value="1"/>
</dbReference>
<evidence type="ECO:0000313" key="10">
    <source>
        <dbReference type="Proteomes" id="UP001146670"/>
    </source>
</evidence>
<dbReference type="Proteomes" id="UP001146670">
    <property type="component" value="Unassembled WGS sequence"/>
</dbReference>
<comment type="caution">
    <text evidence="9">The sequence shown here is derived from an EMBL/GenBank/DDBJ whole genome shotgun (WGS) entry which is preliminary data.</text>
</comment>
<sequence>MTEIYFDNSATTKLDSQVLKSMLTTMETYYGNPSSLHDLGNQANKLLQSARQQIADLFACQAKEIIFTSGGTESNNFALKGTAMEKGNFGRHIISSQVEHPSVRRSLEHLQRQGFDVTYLPVNKQGLVSADDLRAALRDDTILVSIMAVNNEVGAIQPIAEIGEVLNDYPSIHYHVDGVQSLGKFTDILIHPRVDLFSLSAHKFNGPRGVGILYKQANRKLSPLLDGGGQEGQLRSSTENLAGIVAMAKAMRLTMENASQENANHKQFQEKIRAYMSKNSDFKIFSAPNQAPHVFCFALRGVRGEVMVHALENEGIYASTTSACSSRATDQASSTLKAMGVAGDWASYACRLSFGSDNTMEEIDYFLQVMDKLVAKFAKIQ</sequence>
<evidence type="ECO:0000259" key="8">
    <source>
        <dbReference type="Pfam" id="PF00266"/>
    </source>
</evidence>
<dbReference type="InterPro" id="IPR015421">
    <property type="entry name" value="PyrdxlP-dep_Trfase_major"/>
</dbReference>
<keyword evidence="3" id="KW-0479">Metal-binding</keyword>
<evidence type="ECO:0000256" key="4">
    <source>
        <dbReference type="ARBA" id="ARBA00022898"/>
    </source>
</evidence>
<reference evidence="9" key="1">
    <citation type="submission" date="2022-12" db="EMBL/GenBank/DDBJ databases">
        <title>Description and comparative metabolic analysis of Aerococcus sp. nov., isolated from the feces of a pig.</title>
        <authorList>
            <person name="Chang Y.-H."/>
        </authorList>
    </citation>
    <scope>NUCLEOTIDE SEQUENCE</scope>
    <source>
        <strain evidence="9">YH-aer222</strain>
    </source>
</reference>
<keyword evidence="4" id="KW-0663">Pyridoxal phosphate</keyword>
<comment type="similarity">
    <text evidence="2">Belongs to the class-V pyridoxal-phosphate-dependent aminotransferase family. NifS/IscS subfamily.</text>
</comment>
<dbReference type="EMBL" id="JAPRFR010000002">
    <property type="protein sequence ID" value="MCZ0725981.1"/>
    <property type="molecule type" value="Genomic_DNA"/>
</dbReference>
<keyword evidence="5" id="KW-0408">Iron</keyword>
<feature type="domain" description="Aminotransferase class V" evidence="8">
    <location>
        <begin position="4"/>
        <end position="366"/>
    </location>
</feature>
<evidence type="ECO:0000256" key="5">
    <source>
        <dbReference type="ARBA" id="ARBA00023004"/>
    </source>
</evidence>
<dbReference type="SUPFAM" id="SSF53383">
    <property type="entry name" value="PLP-dependent transferases"/>
    <property type="match status" value="1"/>
</dbReference>
<dbReference type="FunFam" id="3.40.640.10:FF:000084">
    <property type="entry name" value="IscS-like cysteine desulfurase"/>
    <property type="match status" value="1"/>
</dbReference>
<evidence type="ECO:0000256" key="3">
    <source>
        <dbReference type="ARBA" id="ARBA00022723"/>
    </source>
</evidence>
<dbReference type="Pfam" id="PF00266">
    <property type="entry name" value="Aminotran_5"/>
    <property type="match status" value="1"/>
</dbReference>
<dbReference type="PANTHER" id="PTHR11601:SF50">
    <property type="entry name" value="CYSTEINE DESULFURASE ISCS 2-RELATED"/>
    <property type="match status" value="1"/>
</dbReference>
<dbReference type="GO" id="GO:0051536">
    <property type="term" value="F:iron-sulfur cluster binding"/>
    <property type="evidence" value="ECO:0007669"/>
    <property type="project" value="UniProtKB-KW"/>
</dbReference>
<dbReference type="Gene3D" id="3.40.640.10">
    <property type="entry name" value="Type I PLP-dependent aspartate aminotransferase-like (Major domain)"/>
    <property type="match status" value="1"/>
</dbReference>
<keyword evidence="6" id="KW-0411">Iron-sulfur</keyword>
<dbReference type="GO" id="GO:0046872">
    <property type="term" value="F:metal ion binding"/>
    <property type="evidence" value="ECO:0007669"/>
    <property type="project" value="UniProtKB-KW"/>
</dbReference>